<dbReference type="InterPro" id="IPR025692">
    <property type="entry name" value="MscS_IM_dom1"/>
</dbReference>
<evidence type="ECO:0000313" key="15">
    <source>
        <dbReference type="Proteomes" id="UP000198762"/>
    </source>
</evidence>
<dbReference type="Proteomes" id="UP000198762">
    <property type="component" value="Unassembled WGS sequence"/>
</dbReference>
<feature type="region of interest" description="Disordered" evidence="8">
    <location>
        <begin position="72"/>
        <end position="126"/>
    </location>
</feature>
<evidence type="ECO:0000256" key="9">
    <source>
        <dbReference type="SAM" id="Phobius"/>
    </source>
</evidence>
<feature type="transmembrane region" description="Helical" evidence="9">
    <location>
        <begin position="677"/>
        <end position="699"/>
    </location>
</feature>
<name>A0A1I0FHX4_9GAMM</name>
<sequence length="952" mass="104897">MALGDQVIQLCCINRYTTENREEQAPPTMFTQTALHSAWRALAIVLVSLLWLVQPTSAAAAVTDLLPGMKEAQGTESAEATSPRGDSGTTSEADPKEAQQAPPPEPSATPVQPVLEEEPEQPLQSDLPAAEHADIRQQIETLREALVQRQAALEASQRRLAQAQSLLERLDNEYRSFELRLETAGLNLTNDYARLLRQRLERLQSQTIADGLTEGISTQLSAAREEQLRLEEFEALSAPEDTDRGRLRQLRTEIIVQLHGVVTDHIDVLNDYYNTVVALRDRFAAYQELLQQRLFWLPSAERVSPAMASELYQGVSWLLSGLQWPELSKAVRASFAERGGWILLILVILAVLLMRRRTLRNVVINTGDDVGNVGNDRMALTLTAASLSFLLALPWVLALSAVALLLKEGNSLFAALSSGFTGAAFVTLLLRTLHSVARPEGLGERHFHWQTATLAAIRHQMPLLLAVLTPIVIILPTMETPEGADYSNSLGRFLFLVASGALAWFAYRVMSAVSLANPSSRFLQGARIVTVVIPLMLAIASLWGYHYTAVQLEGLLFLSGCWLAAVMMMYYLALRALSVRERRLTLKRLREQRAAERKLAETRETAEHSGEGMPVALDMPEMDLKDISQQSKALVRIVAFVLAASVLWVFWADVVPALQVFDSVTLWTIAGAEGEEALPITLGDLMLALLFGIGTILAARNLPGTLEVMFLSRMNLEPGAGYAITTLVTYVIVFAGIMAALAVIGLQWSKLQWLVAALGVGLGFGLQEIVANFVSGIILLFERPIRVGDTVTINGITGTVARIRIRATTLVDWDRKEQIIPNKTFVTQDLTNWTLTDPITRVIIRVSVAYGSDVDQVRDLLQEVAENNERVVDDPAPAVFCVGLGDSSVNFEVRVFVRDLLDFMPLSHELHSAITRTLRDANVEIPYPQRDIHIRTAPMPWGVPGAKTEGSS</sequence>
<dbReference type="InterPro" id="IPR006685">
    <property type="entry name" value="MscS_channel_2nd"/>
</dbReference>
<dbReference type="InterPro" id="IPR011014">
    <property type="entry name" value="MscS_channel_TM-2"/>
</dbReference>
<feature type="transmembrane region" description="Helical" evidence="9">
    <location>
        <begin position="720"/>
        <end position="748"/>
    </location>
</feature>
<comment type="similarity">
    <text evidence="2">Belongs to the MscS (TC 1.A.23) family.</text>
</comment>
<evidence type="ECO:0000256" key="5">
    <source>
        <dbReference type="ARBA" id="ARBA00022989"/>
    </source>
</evidence>
<accession>A0A1I0FHX4</accession>
<dbReference type="GO" id="GO:0005886">
    <property type="term" value="C:plasma membrane"/>
    <property type="evidence" value="ECO:0007669"/>
    <property type="project" value="UniProtKB-SubCell"/>
</dbReference>
<dbReference type="AlphaFoldDB" id="A0A1I0FHX4"/>
<dbReference type="GO" id="GO:0008381">
    <property type="term" value="F:mechanosensitive monoatomic ion channel activity"/>
    <property type="evidence" value="ECO:0007669"/>
    <property type="project" value="UniProtKB-ARBA"/>
</dbReference>
<dbReference type="Pfam" id="PF21082">
    <property type="entry name" value="MS_channel_3rd"/>
    <property type="match status" value="1"/>
</dbReference>
<feature type="transmembrane region" description="Helical" evidence="9">
    <location>
        <begin position="387"/>
        <end position="406"/>
    </location>
</feature>
<feature type="domain" description="Mechanosensitive ion channel transmembrane helices 2/3" evidence="13">
    <location>
        <begin position="726"/>
        <end position="767"/>
    </location>
</feature>
<dbReference type="Gene3D" id="1.10.287.1260">
    <property type="match status" value="1"/>
</dbReference>
<proteinExistence type="inferred from homology"/>
<evidence type="ECO:0000256" key="6">
    <source>
        <dbReference type="ARBA" id="ARBA00023136"/>
    </source>
</evidence>
<protein>
    <submittedName>
        <fullName evidence="14">Potassium efflux system protein</fullName>
    </submittedName>
</protein>
<feature type="domain" description="Mechanosensitive ion channel inner membrane" evidence="11">
    <location>
        <begin position="341"/>
        <end position="667"/>
    </location>
</feature>
<evidence type="ECO:0000256" key="3">
    <source>
        <dbReference type="ARBA" id="ARBA00022475"/>
    </source>
</evidence>
<feature type="domain" description="Mechanosensitive ion channel MscS C-terminal" evidence="12">
    <location>
        <begin position="843"/>
        <end position="925"/>
    </location>
</feature>
<gene>
    <name evidence="14" type="ORF">SAMN04487962_1135</name>
</gene>
<keyword evidence="4 9" id="KW-0812">Transmembrane</keyword>
<dbReference type="Pfam" id="PF12794">
    <property type="entry name" value="MscS_TM"/>
    <property type="match status" value="1"/>
</dbReference>
<evidence type="ECO:0000313" key="14">
    <source>
        <dbReference type="EMBL" id="SET57918.1"/>
    </source>
</evidence>
<feature type="coiled-coil region" evidence="7">
    <location>
        <begin position="139"/>
        <end position="187"/>
    </location>
</feature>
<dbReference type="InterPro" id="IPR011066">
    <property type="entry name" value="MscS_channel_C_sf"/>
</dbReference>
<dbReference type="InterPro" id="IPR052702">
    <property type="entry name" value="MscS-like_channel"/>
</dbReference>
<dbReference type="STRING" id="430453.SAMN04487962_1135"/>
<feature type="transmembrane region" description="Helical" evidence="9">
    <location>
        <begin position="554"/>
        <end position="574"/>
    </location>
</feature>
<evidence type="ECO:0000256" key="4">
    <source>
        <dbReference type="ARBA" id="ARBA00022692"/>
    </source>
</evidence>
<dbReference type="Pfam" id="PF21088">
    <property type="entry name" value="MS_channel_1st"/>
    <property type="match status" value="1"/>
</dbReference>
<dbReference type="PANTHER" id="PTHR30347:SF1">
    <property type="entry name" value="MECHANOSENSITIVE CHANNEL MSCK"/>
    <property type="match status" value="1"/>
</dbReference>
<dbReference type="Gene3D" id="2.30.30.60">
    <property type="match status" value="1"/>
</dbReference>
<comment type="subcellular location">
    <subcellularLocation>
        <location evidence="1">Cell membrane</location>
        <topology evidence="1">Multi-pass membrane protein</topology>
    </subcellularLocation>
</comment>
<feature type="domain" description="Mechanosensitive ion channel MscS" evidence="10">
    <location>
        <begin position="769"/>
        <end position="834"/>
    </location>
</feature>
<evidence type="ECO:0000259" key="11">
    <source>
        <dbReference type="Pfam" id="PF12794"/>
    </source>
</evidence>
<feature type="transmembrane region" description="Helical" evidence="9">
    <location>
        <begin position="528"/>
        <end position="548"/>
    </location>
</feature>
<dbReference type="SUPFAM" id="SSF82861">
    <property type="entry name" value="Mechanosensitive channel protein MscS (YggB), transmembrane region"/>
    <property type="match status" value="1"/>
</dbReference>
<keyword evidence="6 9" id="KW-0472">Membrane</keyword>
<keyword evidence="5 9" id="KW-1133">Transmembrane helix</keyword>
<evidence type="ECO:0000259" key="13">
    <source>
        <dbReference type="Pfam" id="PF21088"/>
    </source>
</evidence>
<dbReference type="SUPFAM" id="SSF82689">
    <property type="entry name" value="Mechanosensitive channel protein MscS (YggB), C-terminal domain"/>
    <property type="match status" value="1"/>
</dbReference>
<feature type="transmembrane region" description="Helical" evidence="9">
    <location>
        <begin position="754"/>
        <end position="781"/>
    </location>
</feature>
<feature type="transmembrane region" description="Helical" evidence="9">
    <location>
        <begin position="633"/>
        <end position="651"/>
    </location>
</feature>
<dbReference type="PANTHER" id="PTHR30347">
    <property type="entry name" value="POTASSIUM CHANNEL RELATED"/>
    <property type="match status" value="1"/>
</dbReference>
<keyword evidence="7" id="KW-0175">Coiled coil</keyword>
<dbReference type="InterPro" id="IPR049278">
    <property type="entry name" value="MS_channel_C"/>
</dbReference>
<dbReference type="SUPFAM" id="SSF50182">
    <property type="entry name" value="Sm-like ribonucleoproteins"/>
    <property type="match status" value="1"/>
</dbReference>
<feature type="transmembrane region" description="Helical" evidence="9">
    <location>
        <begin position="490"/>
        <end position="507"/>
    </location>
</feature>
<dbReference type="Gene3D" id="3.30.70.100">
    <property type="match status" value="1"/>
</dbReference>
<dbReference type="Pfam" id="PF00924">
    <property type="entry name" value="MS_channel_2nd"/>
    <property type="match status" value="1"/>
</dbReference>
<evidence type="ECO:0000259" key="12">
    <source>
        <dbReference type="Pfam" id="PF21082"/>
    </source>
</evidence>
<evidence type="ECO:0000259" key="10">
    <source>
        <dbReference type="Pfam" id="PF00924"/>
    </source>
</evidence>
<feature type="transmembrane region" description="Helical" evidence="9">
    <location>
        <begin position="412"/>
        <end position="430"/>
    </location>
</feature>
<reference evidence="15" key="1">
    <citation type="submission" date="2016-10" db="EMBL/GenBank/DDBJ databases">
        <authorList>
            <person name="Varghese N."/>
            <person name="Submissions S."/>
        </authorList>
    </citation>
    <scope>NUCLEOTIDE SEQUENCE [LARGE SCALE GENOMIC DNA]</scope>
    <source>
        <strain evidence="15">CGMCC 1.6489</strain>
    </source>
</reference>
<dbReference type="EMBL" id="FOHZ01000013">
    <property type="protein sequence ID" value="SET57918.1"/>
    <property type="molecule type" value="Genomic_DNA"/>
</dbReference>
<dbReference type="InterPro" id="IPR049142">
    <property type="entry name" value="MS_channel_1st"/>
</dbReference>
<evidence type="ECO:0000256" key="7">
    <source>
        <dbReference type="SAM" id="Coils"/>
    </source>
</evidence>
<evidence type="ECO:0000256" key="8">
    <source>
        <dbReference type="SAM" id="MobiDB-lite"/>
    </source>
</evidence>
<keyword evidence="3" id="KW-1003">Cell membrane</keyword>
<keyword evidence="15" id="KW-1185">Reference proteome</keyword>
<evidence type="ECO:0000256" key="2">
    <source>
        <dbReference type="ARBA" id="ARBA00008017"/>
    </source>
</evidence>
<feature type="transmembrane region" description="Helical" evidence="9">
    <location>
        <begin position="338"/>
        <end position="354"/>
    </location>
</feature>
<dbReference type="InterPro" id="IPR010920">
    <property type="entry name" value="LSM_dom_sf"/>
</dbReference>
<evidence type="ECO:0000256" key="1">
    <source>
        <dbReference type="ARBA" id="ARBA00004651"/>
    </source>
</evidence>
<dbReference type="InterPro" id="IPR023408">
    <property type="entry name" value="MscS_beta-dom_sf"/>
</dbReference>
<organism evidence="14 15">
    <name type="scientific">Marinobacter segnicrescens</name>
    <dbReference type="NCBI Taxonomy" id="430453"/>
    <lineage>
        <taxon>Bacteria</taxon>
        <taxon>Pseudomonadati</taxon>
        <taxon>Pseudomonadota</taxon>
        <taxon>Gammaproteobacteria</taxon>
        <taxon>Pseudomonadales</taxon>
        <taxon>Marinobacteraceae</taxon>
        <taxon>Marinobacter</taxon>
    </lineage>
</organism>
<feature type="transmembrane region" description="Helical" evidence="9">
    <location>
        <begin position="461"/>
        <end position="478"/>
    </location>
</feature>